<dbReference type="PANTHER" id="PTHR34216">
    <property type="match status" value="1"/>
</dbReference>
<gene>
    <name evidence="4" type="ORF">COV72_03370</name>
</gene>
<evidence type="ECO:0000313" key="5">
    <source>
        <dbReference type="Proteomes" id="UP000229641"/>
    </source>
</evidence>
<organism evidence="4 5">
    <name type="scientific">Candidatus Ghiorseimicrobium undicola</name>
    <dbReference type="NCBI Taxonomy" id="1974746"/>
    <lineage>
        <taxon>Bacteria</taxon>
        <taxon>Pseudomonadati</taxon>
        <taxon>Candidatus Omnitrophota</taxon>
        <taxon>Candidatus Ghiorseimicrobium</taxon>
    </lineage>
</organism>
<comment type="caution">
    <text evidence="4">The sequence shown here is derived from an EMBL/GenBank/DDBJ whole genome shotgun (WGS) entry which is preliminary data.</text>
</comment>
<dbReference type="AlphaFoldDB" id="A0A2H0M0Z4"/>
<dbReference type="SUPFAM" id="SSF88713">
    <property type="entry name" value="Glycoside hydrolase/deacetylase"/>
    <property type="match status" value="1"/>
</dbReference>
<dbReference type="Gene3D" id="3.20.20.370">
    <property type="entry name" value="Glycoside hydrolase/deacetylase"/>
    <property type="match status" value="1"/>
</dbReference>
<evidence type="ECO:0000256" key="1">
    <source>
        <dbReference type="ARBA" id="ARBA00004613"/>
    </source>
</evidence>
<dbReference type="GO" id="GO:0005576">
    <property type="term" value="C:extracellular region"/>
    <property type="evidence" value="ECO:0007669"/>
    <property type="project" value="UniProtKB-SubCell"/>
</dbReference>
<dbReference type="InterPro" id="IPR002509">
    <property type="entry name" value="NODB_dom"/>
</dbReference>
<keyword evidence="2" id="KW-0732">Signal</keyword>
<dbReference type="Pfam" id="PF01522">
    <property type="entry name" value="Polysacc_deac_1"/>
    <property type="match status" value="1"/>
</dbReference>
<dbReference type="GO" id="GO:0005975">
    <property type="term" value="P:carbohydrate metabolic process"/>
    <property type="evidence" value="ECO:0007669"/>
    <property type="project" value="InterPro"/>
</dbReference>
<dbReference type="Proteomes" id="UP000229641">
    <property type="component" value="Unassembled WGS sequence"/>
</dbReference>
<dbReference type="GO" id="GO:0016810">
    <property type="term" value="F:hydrolase activity, acting on carbon-nitrogen (but not peptide) bonds"/>
    <property type="evidence" value="ECO:0007669"/>
    <property type="project" value="InterPro"/>
</dbReference>
<proteinExistence type="predicted"/>
<name>A0A2H0M0Z4_9BACT</name>
<dbReference type="InterPro" id="IPR011330">
    <property type="entry name" value="Glyco_hydro/deAcase_b/a-brl"/>
</dbReference>
<evidence type="ECO:0000259" key="3">
    <source>
        <dbReference type="PROSITE" id="PS51677"/>
    </source>
</evidence>
<evidence type="ECO:0000313" key="4">
    <source>
        <dbReference type="EMBL" id="PIQ89395.1"/>
    </source>
</evidence>
<feature type="domain" description="NodB homology" evidence="3">
    <location>
        <begin position="101"/>
        <end position="293"/>
    </location>
</feature>
<dbReference type="EMBL" id="PCWA01000045">
    <property type="protein sequence ID" value="PIQ89395.1"/>
    <property type="molecule type" value="Genomic_DNA"/>
</dbReference>
<reference evidence="4 5" key="1">
    <citation type="submission" date="2017-09" db="EMBL/GenBank/DDBJ databases">
        <title>Depth-based differentiation of microbial function through sediment-hosted aquifers and enrichment of novel symbionts in the deep terrestrial subsurface.</title>
        <authorList>
            <person name="Probst A.J."/>
            <person name="Ladd B."/>
            <person name="Jarett J.K."/>
            <person name="Geller-Mcgrath D.E."/>
            <person name="Sieber C.M."/>
            <person name="Emerson J.B."/>
            <person name="Anantharaman K."/>
            <person name="Thomas B.C."/>
            <person name="Malmstrom R."/>
            <person name="Stieglmeier M."/>
            <person name="Klingl A."/>
            <person name="Woyke T."/>
            <person name="Ryan C.M."/>
            <person name="Banfield J.F."/>
        </authorList>
    </citation>
    <scope>NUCLEOTIDE SEQUENCE [LARGE SCALE GENOMIC DNA]</scope>
    <source>
        <strain evidence="4">CG11_big_fil_rev_8_21_14_0_20_42_13</strain>
    </source>
</reference>
<dbReference type="PROSITE" id="PS51677">
    <property type="entry name" value="NODB"/>
    <property type="match status" value="1"/>
</dbReference>
<evidence type="ECO:0000256" key="2">
    <source>
        <dbReference type="ARBA" id="ARBA00022729"/>
    </source>
</evidence>
<protein>
    <recommendedName>
        <fullName evidence="3">NodB homology domain-containing protein</fullName>
    </recommendedName>
</protein>
<dbReference type="InterPro" id="IPR051398">
    <property type="entry name" value="Polysacch_Deacetylase"/>
</dbReference>
<dbReference type="PANTHER" id="PTHR34216:SF3">
    <property type="entry name" value="POLY-BETA-1,6-N-ACETYL-D-GLUCOSAMINE N-DEACETYLASE"/>
    <property type="match status" value="1"/>
</dbReference>
<comment type="subcellular location">
    <subcellularLocation>
        <location evidence="1">Secreted</location>
    </subcellularLocation>
</comment>
<dbReference type="CDD" id="cd10918">
    <property type="entry name" value="CE4_NodB_like_5s_6s"/>
    <property type="match status" value="1"/>
</dbReference>
<accession>A0A2H0M0Z4</accession>
<sequence>MLFCPAFERLFFWCASGGLCAERRGNTGALNKNMITLMKDFISLGFYACSRVFQGANPDNEAVLVYHSISDMKPRDDLYKINIQTQLFARHLEFISKAKITNLILTFDDGFENFFSNAFRAILRYNIKTVLFISTDFIEGKFSFDHLFGNNCGLKPLSWQQVKEIADSGIEIGSHAISHRNLTSMDIKGAHREISESKKIIEDKIGRAVKYFAYPYGSRAAFDDRLKQMAMAAGYKKAYVNIMGFNRRDSDQYALRRIRIYADDIMPRFKMKIAGAYNWIDRINNFRKQKSNA</sequence>